<gene>
    <name evidence="3" type="primary">gnl</name>
    <name evidence="4" type="ORF">LS73_004370</name>
    <name evidence="3" type="ORF">NCTC12714_00453</name>
</gene>
<sequence>MNIFILFIAIAFGISHAKHSANSKITFKSYDKSFHKLIDSNQEPIIAYEGGEWLEGVQALPNGNVVFSDVKSNVLLLLKIDWENQEPKIKTSIWLKPSHFQNGHALDTKCNLIAASHGKRAIEKLNLTTLKQIKSPKPLKEEQWKVLLDSYQGMKFNSPNDLIVDSSGDIWFSDPRFGLLNPLEGYGGKQEIDGEFVYRYSPNSNDIIRLNTPLLKTPNGLALSPDEKILYIADSQLAYDINNKSLQHRILAYDIAKDKTLKNERILAVIEPGFPDGIKVDSMGNIWSSSANGIKVFNASGKLLGEIIFPQVVGNFAFSLNDLELLNINRQFQRDAKSHQAKYSNIESNIKSSKQIKSLLYVASLSKLYILKLNVQSGIKR</sequence>
<dbReference type="Proteomes" id="UP000029922">
    <property type="component" value="Unassembled WGS sequence"/>
</dbReference>
<dbReference type="Gene3D" id="2.120.10.30">
    <property type="entry name" value="TolB, C-terminal domain"/>
    <property type="match status" value="1"/>
</dbReference>
<dbReference type="SUPFAM" id="SSF63829">
    <property type="entry name" value="Calcium-dependent phosphotriesterase"/>
    <property type="match status" value="1"/>
</dbReference>
<accession>A0A377PST2</accession>
<dbReference type="PANTHER" id="PTHR47572">
    <property type="entry name" value="LIPOPROTEIN-RELATED"/>
    <property type="match status" value="1"/>
</dbReference>
<name>A0A377PST2_9HELI</name>
<dbReference type="InterPro" id="IPR013658">
    <property type="entry name" value="SGL"/>
</dbReference>
<evidence type="ECO:0000259" key="2">
    <source>
        <dbReference type="Pfam" id="PF08450"/>
    </source>
</evidence>
<evidence type="ECO:0000313" key="5">
    <source>
        <dbReference type="Proteomes" id="UP000029922"/>
    </source>
</evidence>
<evidence type="ECO:0000313" key="3">
    <source>
        <dbReference type="EMBL" id="STQ85667.1"/>
    </source>
</evidence>
<dbReference type="EMBL" id="UGJE01000002">
    <property type="protein sequence ID" value="STQ85667.1"/>
    <property type="molecule type" value="Genomic_DNA"/>
</dbReference>
<dbReference type="InterPro" id="IPR051262">
    <property type="entry name" value="SMP-30/CGR1_Lactonase"/>
</dbReference>
<dbReference type="Proteomes" id="UP000255139">
    <property type="component" value="Unassembled WGS sequence"/>
</dbReference>
<dbReference type="Pfam" id="PF08450">
    <property type="entry name" value="SGL"/>
    <property type="match status" value="1"/>
</dbReference>
<organism evidence="3 6">
    <name type="scientific">Helicobacter muridarum</name>
    <dbReference type="NCBI Taxonomy" id="216"/>
    <lineage>
        <taxon>Bacteria</taxon>
        <taxon>Pseudomonadati</taxon>
        <taxon>Campylobacterota</taxon>
        <taxon>Epsilonproteobacteria</taxon>
        <taxon>Campylobacterales</taxon>
        <taxon>Helicobacteraceae</taxon>
        <taxon>Helicobacter</taxon>
    </lineage>
</organism>
<keyword evidence="1 3" id="KW-0378">Hydrolase</keyword>
<protein>
    <submittedName>
        <fullName evidence="3 4">Gluconolactonase</fullName>
        <ecNumber evidence="3">3.1.1.17</ecNumber>
    </submittedName>
</protein>
<dbReference type="RefSeq" id="WP_081955537.1">
    <property type="nucleotide sequence ID" value="NZ_FZML01000015.1"/>
</dbReference>
<dbReference type="EMBL" id="JRPD02000006">
    <property type="protein sequence ID" value="TLE00649.1"/>
    <property type="molecule type" value="Genomic_DNA"/>
</dbReference>
<keyword evidence="6" id="KW-1185">Reference proteome</keyword>
<proteinExistence type="predicted"/>
<dbReference type="PANTHER" id="PTHR47572:SF4">
    <property type="entry name" value="LACTONASE DRP35"/>
    <property type="match status" value="1"/>
</dbReference>
<evidence type="ECO:0000256" key="1">
    <source>
        <dbReference type="ARBA" id="ARBA00022801"/>
    </source>
</evidence>
<evidence type="ECO:0000313" key="6">
    <source>
        <dbReference type="Proteomes" id="UP000255139"/>
    </source>
</evidence>
<dbReference type="EC" id="3.1.1.17" evidence="3"/>
<reference evidence="4 5" key="1">
    <citation type="journal article" date="2014" name="Genome Announc.">
        <title>Draft genome sequences of eight enterohepatic helicobacter species isolated from both laboratory and wild rodents.</title>
        <authorList>
            <person name="Sheh A."/>
            <person name="Shen Z."/>
            <person name="Fox J.G."/>
        </authorList>
    </citation>
    <scope>NUCLEOTIDE SEQUENCE [LARGE SCALE GENOMIC DNA]</scope>
    <source>
        <strain evidence="4 5">ST1</strain>
    </source>
</reference>
<dbReference type="AlphaFoldDB" id="A0A377PST2"/>
<feature type="domain" description="SMP-30/Gluconolactonase/LRE-like region" evidence="2">
    <location>
        <begin position="62"/>
        <end position="326"/>
    </location>
</feature>
<dbReference type="GO" id="GO:0004341">
    <property type="term" value="F:gluconolactonase activity"/>
    <property type="evidence" value="ECO:0007669"/>
    <property type="project" value="UniProtKB-EC"/>
</dbReference>
<reference evidence="3 6" key="2">
    <citation type="submission" date="2018-06" db="EMBL/GenBank/DDBJ databases">
        <authorList>
            <consortium name="Pathogen Informatics"/>
            <person name="Doyle S."/>
        </authorList>
    </citation>
    <scope>NUCLEOTIDE SEQUENCE [LARGE SCALE GENOMIC DNA]</scope>
    <source>
        <strain evidence="3 6">NCTC12714</strain>
    </source>
</reference>
<dbReference type="InterPro" id="IPR011042">
    <property type="entry name" value="6-blade_b-propeller_TolB-like"/>
</dbReference>
<evidence type="ECO:0000313" key="4">
    <source>
        <dbReference type="EMBL" id="TLE00649.1"/>
    </source>
</evidence>
<dbReference type="OrthoDB" id="241638at2"/>